<evidence type="ECO:0000256" key="15">
    <source>
        <dbReference type="ARBA" id="ARBA00041979"/>
    </source>
</evidence>
<protein>
    <recommendedName>
        <fullName evidence="13">8-oxo-dGTP diphosphatase</fullName>
        <ecNumber evidence="12">3.6.1.55</ecNumber>
    </recommendedName>
    <alternativeName>
        <fullName evidence="16">7,8-dihydro-8-oxoguanine-triphosphatase</fullName>
    </alternativeName>
    <alternativeName>
        <fullName evidence="15">Mutator protein MutT</fullName>
    </alternativeName>
    <alternativeName>
        <fullName evidence="14">dGTP pyrophosphohydrolase</fullName>
    </alternativeName>
</protein>
<evidence type="ECO:0000256" key="16">
    <source>
        <dbReference type="ARBA" id="ARBA00042798"/>
    </source>
</evidence>
<feature type="domain" description="Nudix hydrolase" evidence="17">
    <location>
        <begin position="2"/>
        <end position="127"/>
    </location>
</feature>
<evidence type="ECO:0000256" key="6">
    <source>
        <dbReference type="ARBA" id="ARBA00022763"/>
    </source>
</evidence>
<dbReference type="PROSITE" id="PS51462">
    <property type="entry name" value="NUDIX"/>
    <property type="match status" value="1"/>
</dbReference>
<keyword evidence="6" id="KW-0227">DNA damage</keyword>
<dbReference type="Proteomes" id="UP000190016">
    <property type="component" value="Unassembled WGS sequence"/>
</dbReference>
<keyword evidence="8" id="KW-0460">Magnesium</keyword>
<dbReference type="PANTHER" id="PTHR47707">
    <property type="entry name" value="8-OXO-DGTP DIPHOSPHATASE"/>
    <property type="match status" value="1"/>
</dbReference>
<dbReference type="Gene3D" id="3.90.79.10">
    <property type="entry name" value="Nucleoside Triphosphate Pyrophosphohydrolase"/>
    <property type="match status" value="1"/>
</dbReference>
<evidence type="ECO:0000256" key="12">
    <source>
        <dbReference type="ARBA" id="ARBA00038905"/>
    </source>
</evidence>
<keyword evidence="7 18" id="KW-0378">Hydrolase</keyword>
<evidence type="ECO:0000313" key="19">
    <source>
        <dbReference type="Proteomes" id="UP000190016"/>
    </source>
</evidence>
<dbReference type="EMBL" id="MBDS01000016">
    <property type="protein sequence ID" value="OPB87469.1"/>
    <property type="molecule type" value="Genomic_DNA"/>
</dbReference>
<evidence type="ECO:0000256" key="7">
    <source>
        <dbReference type="ARBA" id="ARBA00022801"/>
    </source>
</evidence>
<evidence type="ECO:0000256" key="3">
    <source>
        <dbReference type="ARBA" id="ARBA00022457"/>
    </source>
</evidence>
<evidence type="ECO:0000256" key="10">
    <source>
        <dbReference type="ARBA" id="ARBA00035861"/>
    </source>
</evidence>
<evidence type="ECO:0000256" key="8">
    <source>
        <dbReference type="ARBA" id="ARBA00022842"/>
    </source>
</evidence>
<dbReference type="InterPro" id="IPR047127">
    <property type="entry name" value="MutT-like"/>
</dbReference>
<organism evidence="18 19">
    <name type="scientific">Elizabethkingia ursingii</name>
    <dbReference type="NCBI Taxonomy" id="1756150"/>
    <lineage>
        <taxon>Bacteria</taxon>
        <taxon>Pseudomonadati</taxon>
        <taxon>Bacteroidota</taxon>
        <taxon>Flavobacteriia</taxon>
        <taxon>Flavobacteriales</taxon>
        <taxon>Weeksellaceae</taxon>
        <taxon>Elizabethkingia</taxon>
    </lineage>
</organism>
<evidence type="ECO:0000256" key="5">
    <source>
        <dbReference type="ARBA" id="ARBA00022723"/>
    </source>
</evidence>
<evidence type="ECO:0000259" key="17">
    <source>
        <dbReference type="PROSITE" id="PS51462"/>
    </source>
</evidence>
<keyword evidence="3" id="KW-0515">Mutator protein</keyword>
<proteinExistence type="inferred from homology"/>
<comment type="catalytic activity">
    <reaction evidence="11">
        <text>8-oxo-GTP + H2O = 8-oxo-GMP + diphosphate + H(+)</text>
        <dbReference type="Rhea" id="RHEA:67616"/>
        <dbReference type="ChEBI" id="CHEBI:15377"/>
        <dbReference type="ChEBI" id="CHEBI:15378"/>
        <dbReference type="ChEBI" id="CHEBI:33019"/>
        <dbReference type="ChEBI" id="CHEBI:143553"/>
        <dbReference type="ChEBI" id="CHEBI:145694"/>
    </reaction>
</comment>
<dbReference type="EC" id="3.6.1.55" evidence="12"/>
<comment type="similarity">
    <text evidence="2">Belongs to the Nudix hydrolase family.</text>
</comment>
<evidence type="ECO:0000256" key="13">
    <source>
        <dbReference type="ARBA" id="ARBA00040794"/>
    </source>
</evidence>
<dbReference type="InterPro" id="IPR020476">
    <property type="entry name" value="Nudix_hydrolase"/>
</dbReference>
<dbReference type="InterPro" id="IPR000086">
    <property type="entry name" value="NUDIX_hydrolase_dom"/>
</dbReference>
<keyword evidence="9" id="KW-0234">DNA repair</keyword>
<accession>A0ABX3N849</accession>
<keyword evidence="19" id="KW-1185">Reference proteome</keyword>
<gene>
    <name evidence="18" type="ORF">BB021_09345</name>
</gene>
<evidence type="ECO:0000256" key="2">
    <source>
        <dbReference type="ARBA" id="ARBA00005582"/>
    </source>
</evidence>
<dbReference type="CDD" id="cd03425">
    <property type="entry name" value="NUDIX_MutT_NudA_like"/>
    <property type="match status" value="1"/>
</dbReference>
<dbReference type="PRINTS" id="PR00502">
    <property type="entry name" value="NUDIXFAMILY"/>
</dbReference>
<comment type="catalytic activity">
    <reaction evidence="10">
        <text>8-oxo-dGTP + H2O = 8-oxo-dGMP + diphosphate + H(+)</text>
        <dbReference type="Rhea" id="RHEA:31575"/>
        <dbReference type="ChEBI" id="CHEBI:15377"/>
        <dbReference type="ChEBI" id="CHEBI:15378"/>
        <dbReference type="ChEBI" id="CHEBI:33019"/>
        <dbReference type="ChEBI" id="CHEBI:63224"/>
        <dbReference type="ChEBI" id="CHEBI:77896"/>
        <dbReference type="EC" id="3.6.1.55"/>
    </reaction>
</comment>
<keyword evidence="5" id="KW-0479">Metal-binding</keyword>
<dbReference type="InterPro" id="IPR015797">
    <property type="entry name" value="NUDIX_hydrolase-like_dom_sf"/>
</dbReference>
<evidence type="ECO:0000256" key="1">
    <source>
        <dbReference type="ARBA" id="ARBA00001946"/>
    </source>
</evidence>
<evidence type="ECO:0000256" key="11">
    <source>
        <dbReference type="ARBA" id="ARBA00036904"/>
    </source>
</evidence>
<evidence type="ECO:0000256" key="4">
    <source>
        <dbReference type="ARBA" id="ARBA00022705"/>
    </source>
</evidence>
<evidence type="ECO:0000313" key="18">
    <source>
        <dbReference type="EMBL" id="OPB87469.1"/>
    </source>
</evidence>
<comment type="caution">
    <text evidence="18">The sequence shown here is derived from an EMBL/GenBank/DDBJ whole genome shotgun (WGS) entry which is preliminary data.</text>
</comment>
<dbReference type="GO" id="GO:0016787">
    <property type="term" value="F:hydrolase activity"/>
    <property type="evidence" value="ECO:0007669"/>
    <property type="project" value="UniProtKB-KW"/>
</dbReference>
<comment type="cofactor">
    <cofactor evidence="1">
        <name>Mg(2+)</name>
        <dbReference type="ChEBI" id="CHEBI:18420"/>
    </cofactor>
</comment>
<name>A0ABX3N849_9FLAO</name>
<keyword evidence="4" id="KW-0235">DNA replication</keyword>
<evidence type="ECO:0000256" key="14">
    <source>
        <dbReference type="ARBA" id="ARBA00041592"/>
    </source>
</evidence>
<reference evidence="18 19" key="1">
    <citation type="submission" date="2016-07" db="EMBL/GenBank/DDBJ databases">
        <title>Revisiting the Taxonomy of the Elizabethkingia Genus based on Whole-Genome Sequencing, Optical Mapping, and MALDI-TOF.</title>
        <authorList>
            <person name="Nicholson A.C."/>
        </authorList>
    </citation>
    <scope>NUCLEOTIDE SEQUENCE [LARGE SCALE GENOMIC DNA]</scope>
    <source>
        <strain evidence="18 19">C1558</strain>
    </source>
</reference>
<dbReference type="PANTHER" id="PTHR47707:SF1">
    <property type="entry name" value="NUDIX HYDROLASE FAMILY PROTEIN"/>
    <property type="match status" value="1"/>
</dbReference>
<dbReference type="Pfam" id="PF14815">
    <property type="entry name" value="NUDIX_4"/>
    <property type="match status" value="1"/>
</dbReference>
<sequence length="130" mass="15020">MGMIRVVCGVIFNEGRILLCRRKPEKSLGGYWEFPGGKIEVGETEEESLYRELQEELGIKVEIERYFMSVVHNYDTFTIELIAYVCTTEQSSCILTDHDQYEWVNKSELLNWKLAPADIPIANELCSMSM</sequence>
<dbReference type="SUPFAM" id="SSF55811">
    <property type="entry name" value="Nudix"/>
    <property type="match status" value="1"/>
</dbReference>
<evidence type="ECO:0000256" key="9">
    <source>
        <dbReference type="ARBA" id="ARBA00023204"/>
    </source>
</evidence>
<dbReference type="InterPro" id="IPR029119">
    <property type="entry name" value="MutY_C"/>
</dbReference>